<dbReference type="Gene3D" id="2.30.30.40">
    <property type="entry name" value="SH3 Domains"/>
    <property type="match status" value="1"/>
</dbReference>
<dbReference type="PANTHER" id="PTHR16830:SF13">
    <property type="entry name" value="FYN-BINDING PROTEIN 1"/>
    <property type="match status" value="1"/>
</dbReference>
<sequence>MSKRTDTLGKSPDYKTLKKLEKEEKDFRKKFKFTGDIRVLSIVQVVLNLSAKKWGSKDLPLKAGEILDVIQHTSDTTLLCKNNEGKCKYTVGT</sequence>
<evidence type="ECO:0000313" key="4">
    <source>
        <dbReference type="Proteomes" id="UP001162483"/>
    </source>
</evidence>
<evidence type="ECO:0000259" key="2">
    <source>
        <dbReference type="Pfam" id="PF14603"/>
    </source>
</evidence>
<reference evidence="3" key="1">
    <citation type="submission" date="2023-05" db="EMBL/GenBank/DDBJ databases">
        <authorList>
            <person name="Stuckert A."/>
        </authorList>
    </citation>
    <scope>NUCLEOTIDE SEQUENCE</scope>
</reference>
<accession>A0ABN9G3Z4</accession>
<dbReference type="SUPFAM" id="SSF50044">
    <property type="entry name" value="SH3-domain"/>
    <property type="match status" value="1"/>
</dbReference>
<dbReference type="Proteomes" id="UP001162483">
    <property type="component" value="Unassembled WGS sequence"/>
</dbReference>
<dbReference type="EMBL" id="CATNWA010017659">
    <property type="protein sequence ID" value="CAI9602238.1"/>
    <property type="molecule type" value="Genomic_DNA"/>
</dbReference>
<dbReference type="Pfam" id="PF14603">
    <property type="entry name" value="hSH3"/>
    <property type="match status" value="1"/>
</dbReference>
<comment type="caution">
    <text evidence="3">The sequence shown here is derived from an EMBL/GenBank/DDBJ whole genome shotgun (WGS) entry which is preliminary data.</text>
</comment>
<dbReference type="PANTHER" id="PTHR16830">
    <property type="entry name" value="SH2 CONTAINING ADAPTOR PRAM-1 RELATED"/>
    <property type="match status" value="1"/>
</dbReference>
<evidence type="ECO:0000256" key="1">
    <source>
        <dbReference type="ARBA" id="ARBA00022553"/>
    </source>
</evidence>
<organism evidence="3 4">
    <name type="scientific">Staurois parvus</name>
    <dbReference type="NCBI Taxonomy" id="386267"/>
    <lineage>
        <taxon>Eukaryota</taxon>
        <taxon>Metazoa</taxon>
        <taxon>Chordata</taxon>
        <taxon>Craniata</taxon>
        <taxon>Vertebrata</taxon>
        <taxon>Euteleostomi</taxon>
        <taxon>Amphibia</taxon>
        <taxon>Batrachia</taxon>
        <taxon>Anura</taxon>
        <taxon>Neobatrachia</taxon>
        <taxon>Ranoidea</taxon>
        <taxon>Ranidae</taxon>
        <taxon>Staurois</taxon>
    </lineage>
</organism>
<keyword evidence="1" id="KW-0597">Phosphoprotein</keyword>
<protein>
    <recommendedName>
        <fullName evidence="2">Helically-extended SH3 domain-containing protein</fullName>
    </recommendedName>
</protein>
<gene>
    <name evidence="3" type="ORF">SPARVUS_LOCUS13098190</name>
</gene>
<name>A0ABN9G3Z4_9NEOB</name>
<proteinExistence type="predicted"/>
<evidence type="ECO:0000313" key="3">
    <source>
        <dbReference type="EMBL" id="CAI9602238.1"/>
    </source>
</evidence>
<dbReference type="InterPro" id="IPR043443">
    <property type="entry name" value="FYB1/2-like"/>
</dbReference>
<dbReference type="InterPro" id="IPR029294">
    <property type="entry name" value="hSH3"/>
</dbReference>
<feature type="domain" description="Helically-extended SH3" evidence="2">
    <location>
        <begin position="27"/>
        <end position="90"/>
    </location>
</feature>
<keyword evidence="4" id="KW-1185">Reference proteome</keyword>
<dbReference type="InterPro" id="IPR036028">
    <property type="entry name" value="SH3-like_dom_sf"/>
</dbReference>
<feature type="non-terminal residue" evidence="3">
    <location>
        <position position="93"/>
    </location>
</feature>